<dbReference type="Pfam" id="PF00589">
    <property type="entry name" value="Phage_integrase"/>
    <property type="match status" value="1"/>
</dbReference>
<dbReference type="GO" id="GO:0015074">
    <property type="term" value="P:DNA integration"/>
    <property type="evidence" value="ECO:0007669"/>
    <property type="project" value="InterPro"/>
</dbReference>
<dbReference type="PROSITE" id="PS51898">
    <property type="entry name" value="TYR_RECOMBINASE"/>
    <property type="match status" value="1"/>
</dbReference>
<dbReference type="InterPro" id="IPR002104">
    <property type="entry name" value="Integrase_catalytic"/>
</dbReference>
<feature type="domain" description="Tyr recombinase" evidence="4">
    <location>
        <begin position="99"/>
        <end position="293"/>
    </location>
</feature>
<feature type="domain" description="Core-binding (CB)" evidence="5">
    <location>
        <begin position="1"/>
        <end position="58"/>
    </location>
</feature>
<gene>
    <name evidence="6" type="ORF">HD596_008589</name>
</gene>
<dbReference type="InterPro" id="IPR013762">
    <property type="entry name" value="Integrase-like_cat_sf"/>
</dbReference>
<evidence type="ECO:0000259" key="4">
    <source>
        <dbReference type="PROSITE" id="PS51898"/>
    </source>
</evidence>
<name>A0A7W9GDJ5_9ACTN</name>
<dbReference type="Proteomes" id="UP000579153">
    <property type="component" value="Unassembled WGS sequence"/>
</dbReference>
<proteinExistence type="predicted"/>
<keyword evidence="7" id="KW-1185">Reference proteome</keyword>
<dbReference type="InterPro" id="IPR010998">
    <property type="entry name" value="Integrase_recombinase_N"/>
</dbReference>
<dbReference type="InterPro" id="IPR011010">
    <property type="entry name" value="DNA_brk_join_enz"/>
</dbReference>
<dbReference type="AlphaFoldDB" id="A0A7W9GDJ5"/>
<dbReference type="Gene3D" id="1.10.443.10">
    <property type="entry name" value="Intergrase catalytic core"/>
    <property type="match status" value="1"/>
</dbReference>
<evidence type="ECO:0000313" key="7">
    <source>
        <dbReference type="Proteomes" id="UP000579153"/>
    </source>
</evidence>
<reference evidence="6 7" key="1">
    <citation type="submission" date="2020-08" db="EMBL/GenBank/DDBJ databases">
        <title>Sequencing the genomes of 1000 actinobacteria strains.</title>
        <authorList>
            <person name="Klenk H.-P."/>
        </authorList>
    </citation>
    <scope>NUCLEOTIDE SEQUENCE [LARGE SCALE GENOMIC DNA]</scope>
    <source>
        <strain evidence="6 7">DSM 45507</strain>
    </source>
</reference>
<dbReference type="InterPro" id="IPR050090">
    <property type="entry name" value="Tyrosine_recombinase_XerCD"/>
</dbReference>
<accession>A0A7W9GDJ5</accession>
<dbReference type="SUPFAM" id="SSF56349">
    <property type="entry name" value="DNA breaking-rejoining enzymes"/>
    <property type="match status" value="1"/>
</dbReference>
<comment type="caution">
    <text evidence="6">The sequence shown here is derived from an EMBL/GenBank/DDBJ whole genome shotgun (WGS) entry which is preliminary data.</text>
</comment>
<dbReference type="CDD" id="cd01189">
    <property type="entry name" value="INT_ICEBs1_C_like"/>
    <property type="match status" value="1"/>
</dbReference>
<evidence type="ECO:0000259" key="5">
    <source>
        <dbReference type="PROSITE" id="PS51900"/>
    </source>
</evidence>
<dbReference type="EMBL" id="JACHMB010000001">
    <property type="protein sequence ID" value="MBB5781833.1"/>
    <property type="molecule type" value="Genomic_DNA"/>
</dbReference>
<keyword evidence="2" id="KW-0233">DNA recombination</keyword>
<evidence type="ECO:0000256" key="1">
    <source>
        <dbReference type="ARBA" id="ARBA00023125"/>
    </source>
</evidence>
<evidence type="ECO:0000256" key="2">
    <source>
        <dbReference type="ARBA" id="ARBA00023172"/>
    </source>
</evidence>
<dbReference type="GO" id="GO:0003677">
    <property type="term" value="F:DNA binding"/>
    <property type="evidence" value="ECO:0007669"/>
    <property type="project" value="UniProtKB-UniRule"/>
</dbReference>
<evidence type="ECO:0000313" key="6">
    <source>
        <dbReference type="EMBL" id="MBB5781833.1"/>
    </source>
</evidence>
<protein>
    <submittedName>
        <fullName evidence="6">Integrase</fullName>
    </submittedName>
</protein>
<keyword evidence="1 3" id="KW-0238">DNA-binding</keyword>
<organism evidence="6 7">
    <name type="scientific">Nonomuraea jabiensis</name>
    <dbReference type="NCBI Taxonomy" id="882448"/>
    <lineage>
        <taxon>Bacteria</taxon>
        <taxon>Bacillati</taxon>
        <taxon>Actinomycetota</taxon>
        <taxon>Actinomycetes</taxon>
        <taxon>Streptosporangiales</taxon>
        <taxon>Streptosporangiaceae</taxon>
        <taxon>Nonomuraea</taxon>
    </lineage>
</organism>
<dbReference type="PANTHER" id="PTHR30349:SF91">
    <property type="entry name" value="INTA PROTEIN"/>
    <property type="match status" value="1"/>
</dbReference>
<sequence>MHLVPYLGRVNLVELSRRDATRMFVALGRRRTRCGAPISASTLERIRATLRVALNHAVREDLIAGNPAQGVRLPAPVRTHPVVWTARREAAWRRGGERPPVAVWTVEQLAAFLRFAREDPLFVLWWLVALRGLRRGEVAGLRWVDIDLERRELTIAHQLVHTDEGLVLCEPKSAASRRTLALDPETVRLLRRHERAQRRGPGERWSPTGPVFALGSGTAVQPSYLTHRFHKLVAASGLPPVRLHDLRHGAATLALASGTELKVVQGTLGHASIVLTADTYVSVLPQLYHDSAHATARLVLKAVRATNRKIGEARERA</sequence>
<evidence type="ECO:0000256" key="3">
    <source>
        <dbReference type="PROSITE-ProRule" id="PRU01248"/>
    </source>
</evidence>
<dbReference type="GO" id="GO:0006310">
    <property type="term" value="P:DNA recombination"/>
    <property type="evidence" value="ECO:0007669"/>
    <property type="project" value="UniProtKB-KW"/>
</dbReference>
<dbReference type="PANTHER" id="PTHR30349">
    <property type="entry name" value="PHAGE INTEGRASE-RELATED"/>
    <property type="match status" value="1"/>
</dbReference>
<dbReference type="PROSITE" id="PS51900">
    <property type="entry name" value="CB"/>
    <property type="match status" value="1"/>
</dbReference>
<dbReference type="InterPro" id="IPR044068">
    <property type="entry name" value="CB"/>
</dbReference>
<dbReference type="Gene3D" id="1.10.150.130">
    <property type="match status" value="1"/>
</dbReference>